<name>A0A183GDF5_HELPZ</name>
<dbReference type="AlphaFoldDB" id="A0A183GDF5"/>
<dbReference type="InterPro" id="IPR000436">
    <property type="entry name" value="Sushi_SCR_CCP_dom"/>
</dbReference>
<evidence type="ECO:0000313" key="5">
    <source>
        <dbReference type="Proteomes" id="UP000050761"/>
    </source>
</evidence>
<dbReference type="EMBL" id="UZAH01032009">
    <property type="protein sequence ID" value="VDP19091.1"/>
    <property type="molecule type" value="Genomic_DNA"/>
</dbReference>
<dbReference type="Gene3D" id="2.10.70.10">
    <property type="entry name" value="Complement Module, domain 1"/>
    <property type="match status" value="1"/>
</dbReference>
<keyword evidence="1" id="KW-1015">Disulfide bond</keyword>
<sequence>MLMHLGYLHKCESYILRNSTQFDELQYSRQPDEGKYRHGTFVTLSCSSGPVVEGKDKTVCNNGKWQEPLGRCPYMCNVAVLWVTRHFLPDRVTPPQTKNDWQKHLAQRVGKCYNRYNGKTDSITFTCQDGYWDPIVVCPQ</sequence>
<dbReference type="PROSITE" id="PS50923">
    <property type="entry name" value="SUSHI"/>
    <property type="match status" value="1"/>
</dbReference>
<dbReference type="InterPro" id="IPR035976">
    <property type="entry name" value="Sushi/SCR/CCP_sf"/>
</dbReference>
<keyword evidence="5" id="KW-1185">Reference proteome</keyword>
<dbReference type="Proteomes" id="UP000050761">
    <property type="component" value="Unassembled WGS sequence"/>
</dbReference>
<reference evidence="6" key="2">
    <citation type="submission" date="2019-09" db="UniProtKB">
        <authorList>
            <consortium name="WormBaseParasite"/>
        </authorList>
    </citation>
    <scope>IDENTIFICATION</scope>
</reference>
<organism evidence="5 6">
    <name type="scientific">Heligmosomoides polygyrus</name>
    <name type="common">Parasitic roundworm</name>
    <dbReference type="NCBI Taxonomy" id="6339"/>
    <lineage>
        <taxon>Eukaryota</taxon>
        <taxon>Metazoa</taxon>
        <taxon>Ecdysozoa</taxon>
        <taxon>Nematoda</taxon>
        <taxon>Chromadorea</taxon>
        <taxon>Rhabditida</taxon>
        <taxon>Rhabditina</taxon>
        <taxon>Rhabditomorpha</taxon>
        <taxon>Strongyloidea</taxon>
        <taxon>Heligmosomidae</taxon>
        <taxon>Heligmosomoides</taxon>
    </lineage>
</organism>
<evidence type="ECO:0000256" key="2">
    <source>
        <dbReference type="PROSITE-ProRule" id="PRU00302"/>
    </source>
</evidence>
<proteinExistence type="predicted"/>
<feature type="domain" description="Sushi" evidence="3">
    <location>
        <begin position="9"/>
        <end position="74"/>
    </location>
</feature>
<dbReference type="WBParaSite" id="HPBE_0002027301-mRNA-1">
    <property type="protein sequence ID" value="HPBE_0002027301-mRNA-1"/>
    <property type="gene ID" value="HPBE_0002027301"/>
</dbReference>
<evidence type="ECO:0000259" key="3">
    <source>
        <dbReference type="PROSITE" id="PS50923"/>
    </source>
</evidence>
<accession>A0A3P8BA15</accession>
<keyword evidence="2" id="KW-0768">Sushi</keyword>
<gene>
    <name evidence="4" type="ORF">HPBE_LOCUS20272</name>
</gene>
<comment type="caution">
    <text evidence="2">Lacks conserved residue(s) required for the propagation of feature annotation.</text>
</comment>
<dbReference type="SUPFAM" id="SSF57535">
    <property type="entry name" value="Complement control module/SCR domain"/>
    <property type="match status" value="1"/>
</dbReference>
<dbReference type="Pfam" id="PF00084">
    <property type="entry name" value="Sushi"/>
    <property type="match status" value="1"/>
</dbReference>
<evidence type="ECO:0000313" key="6">
    <source>
        <dbReference type="WBParaSite" id="HPBE_0002027301-mRNA-1"/>
    </source>
</evidence>
<accession>A0A183GDF5</accession>
<evidence type="ECO:0000256" key="1">
    <source>
        <dbReference type="ARBA" id="ARBA00023157"/>
    </source>
</evidence>
<protein>
    <submittedName>
        <fullName evidence="6">Sushi domain-containing protein</fullName>
    </submittedName>
</protein>
<evidence type="ECO:0000313" key="4">
    <source>
        <dbReference type="EMBL" id="VDP19091.1"/>
    </source>
</evidence>
<reference evidence="4 5" key="1">
    <citation type="submission" date="2018-11" db="EMBL/GenBank/DDBJ databases">
        <authorList>
            <consortium name="Pathogen Informatics"/>
        </authorList>
    </citation>
    <scope>NUCLEOTIDE SEQUENCE [LARGE SCALE GENOMIC DNA]</scope>
</reference>